<sequence>MVLATSLSALLLAGFAAARTCSNFSIPIEISSRQGVFPDIPAESNLEVTDFAQKFSQQGRNYSATILKGYATVQGKYQISAKYCQPDSGKGSTIQILSHGIGFDKTYWDLSYNNYNYSYAKVANAAGYSTLAIDRLGIGNSSHGDPINEIQAQLEVEALNAVTTMLRAGKIPEIKNHYSKVIHVGHSFGSIQSYWLSALYPNNTDGLVLTGFSVNGTFLPSQTVPAWNLHSARLNQPLRLGNASIKELQSMSNGSLKNSSLIQVLQTLLKSGGVAVSTDDIWNDIATTEVDDIINGWNVTGEQRLDYPSGYLTHSDLTANQFVFLRYGAYDIGLGVVTEQTKQPVTIGEILTAGSAPMMSSFGGPVIIFTGEFDEPFCGLDCYATGGAAPSIPAQAQQGFPNAKAFEAYIQPNSGHGINAHYNSTAGNEYVQKWLAANGLGARMAEYDMTAGH</sequence>
<dbReference type="InterPro" id="IPR029058">
    <property type="entry name" value="AB_hydrolase_fold"/>
</dbReference>
<dbReference type="OrthoDB" id="190201at2759"/>
<evidence type="ECO:0000313" key="3">
    <source>
        <dbReference type="Proteomes" id="UP001140513"/>
    </source>
</evidence>
<evidence type="ECO:0000313" key="2">
    <source>
        <dbReference type="EMBL" id="KAJ4357400.1"/>
    </source>
</evidence>
<reference evidence="2" key="1">
    <citation type="submission" date="2022-10" db="EMBL/GenBank/DDBJ databases">
        <title>Tapping the CABI collections for fungal endophytes: first genome assemblies for Collariella, Neodidymelliopsis, Ascochyta clinopodiicola, Didymella pomorum, Didymosphaeria variabile, Neocosmospora piperis and Neocucurbitaria cava.</title>
        <authorList>
            <person name="Hill R."/>
        </authorList>
    </citation>
    <scope>NUCLEOTIDE SEQUENCE</scope>
    <source>
        <strain evidence="2">IMI 356815</strain>
    </source>
</reference>
<evidence type="ECO:0008006" key="4">
    <source>
        <dbReference type="Google" id="ProtNLM"/>
    </source>
</evidence>
<dbReference type="EMBL" id="JAPEUX010000002">
    <property type="protein sequence ID" value="KAJ4357400.1"/>
    <property type="molecule type" value="Genomic_DNA"/>
</dbReference>
<dbReference type="GeneID" id="80905505"/>
<feature type="signal peptide" evidence="1">
    <location>
        <begin position="1"/>
        <end position="18"/>
    </location>
</feature>
<gene>
    <name evidence="2" type="ORF">N0V89_001975</name>
</gene>
<protein>
    <recommendedName>
        <fullName evidence="4">Alpha/beta-hydrolase</fullName>
    </recommendedName>
</protein>
<dbReference type="Proteomes" id="UP001140513">
    <property type="component" value="Unassembled WGS sequence"/>
</dbReference>
<evidence type="ECO:0000256" key="1">
    <source>
        <dbReference type="SAM" id="SignalP"/>
    </source>
</evidence>
<feature type="chain" id="PRO_5040981743" description="Alpha/beta-hydrolase" evidence="1">
    <location>
        <begin position="19"/>
        <end position="453"/>
    </location>
</feature>
<dbReference type="Gene3D" id="3.40.50.1820">
    <property type="entry name" value="alpha/beta hydrolase"/>
    <property type="match status" value="1"/>
</dbReference>
<keyword evidence="3" id="KW-1185">Reference proteome</keyword>
<accession>A0A9W8XQU3</accession>
<name>A0A9W8XQU3_9PLEO</name>
<dbReference type="RefSeq" id="XP_056074259.1">
    <property type="nucleotide sequence ID" value="XM_056210786.1"/>
</dbReference>
<organism evidence="2 3">
    <name type="scientific">Didymosphaeria variabile</name>
    <dbReference type="NCBI Taxonomy" id="1932322"/>
    <lineage>
        <taxon>Eukaryota</taxon>
        <taxon>Fungi</taxon>
        <taxon>Dikarya</taxon>
        <taxon>Ascomycota</taxon>
        <taxon>Pezizomycotina</taxon>
        <taxon>Dothideomycetes</taxon>
        <taxon>Pleosporomycetidae</taxon>
        <taxon>Pleosporales</taxon>
        <taxon>Massarineae</taxon>
        <taxon>Didymosphaeriaceae</taxon>
        <taxon>Didymosphaeria</taxon>
    </lineage>
</organism>
<keyword evidence="1" id="KW-0732">Signal</keyword>
<dbReference type="SUPFAM" id="SSF53474">
    <property type="entry name" value="alpha/beta-Hydrolases"/>
    <property type="match status" value="1"/>
</dbReference>
<comment type="caution">
    <text evidence="2">The sequence shown here is derived from an EMBL/GenBank/DDBJ whole genome shotgun (WGS) entry which is preliminary data.</text>
</comment>
<dbReference type="AlphaFoldDB" id="A0A9W8XQU3"/>
<proteinExistence type="predicted"/>